<comment type="caution">
    <text evidence="1">The sequence shown here is derived from an EMBL/GenBank/DDBJ whole genome shotgun (WGS) entry which is preliminary data.</text>
</comment>
<protein>
    <submittedName>
        <fullName evidence="1">Aftiphilin</fullName>
    </submittedName>
</protein>
<reference evidence="1 2" key="1">
    <citation type="journal article" date="2022" name="Front. Cell. Infect. Microbiol.">
        <title>The Genomes of Two Strains of Taenia crassiceps the Animal Model for the Study of Human Cysticercosis.</title>
        <authorList>
            <person name="Bobes R.J."/>
            <person name="Estrada K."/>
            <person name="Rios-Valencia D.G."/>
            <person name="Calderon-Gallegos A."/>
            <person name="de la Torre P."/>
            <person name="Carrero J.C."/>
            <person name="Sanchez-Flores A."/>
            <person name="Laclette J.P."/>
        </authorList>
    </citation>
    <scope>NUCLEOTIDE SEQUENCE [LARGE SCALE GENOMIC DNA]</scope>
    <source>
        <strain evidence="1">WFUcys</strain>
    </source>
</reference>
<accession>A0ABR4QN58</accession>
<organism evidence="1 2">
    <name type="scientific">Taenia crassiceps</name>
    <dbReference type="NCBI Taxonomy" id="6207"/>
    <lineage>
        <taxon>Eukaryota</taxon>
        <taxon>Metazoa</taxon>
        <taxon>Spiralia</taxon>
        <taxon>Lophotrochozoa</taxon>
        <taxon>Platyhelminthes</taxon>
        <taxon>Cestoda</taxon>
        <taxon>Eucestoda</taxon>
        <taxon>Cyclophyllidea</taxon>
        <taxon>Taeniidae</taxon>
        <taxon>Taenia</taxon>
    </lineage>
</organism>
<keyword evidence="2" id="KW-1185">Reference proteome</keyword>
<proteinExistence type="predicted"/>
<sequence length="540" mass="58060">MNGFNALNSSRILTASNGGSWKTFNELNSPIGQSLSNSDFEMSHEFNPGTTVRGRASDIVCVISNSSLAWDALNIADANGFTLGDKEEVPKKAGRSFSRVALANAWRSVDTLFNKADRQRDACKRASLALNHLKSPKPSNSVSCLLDASSITSDRSGSPHEPLKFVDNSQSVNFINSISVVDNDSADLLGPDHIPLKDPECYSNSSGESEEFDDFAAFQSAEPEHDSVGDFGPSQNVSEECSDFSDFRATSYPEKNVLCACSLVKNLLVHTQTALEVAFSIDKEAGLNTFVPSEILSPNAVSAFRARLLELWERASSEAVRSLLSSASSHPESFASRHVWNSSHTYSMFLGTIGVDLQSTIEDYPFCLPNHGRLKLLEPTPIGNSAVAPANLSLTHLLPSANDTAATDPAPQIPVPEFDWSATGLTNPLSPDGITHSASEADLELFEEMPSAVTSKPPAPISDLEAEFLHPVAPPPQASLAQTLPSPAQSFDAYIDKAKTAAATKKAEVPECVAKVLELLPDFSYLRKSILAFPVLDQTD</sequence>
<dbReference type="EMBL" id="JAKROA010000001">
    <property type="protein sequence ID" value="KAL5111110.1"/>
    <property type="molecule type" value="Genomic_DNA"/>
</dbReference>
<evidence type="ECO:0000313" key="1">
    <source>
        <dbReference type="EMBL" id="KAL5111110.1"/>
    </source>
</evidence>
<evidence type="ECO:0000313" key="2">
    <source>
        <dbReference type="Proteomes" id="UP001651158"/>
    </source>
</evidence>
<gene>
    <name evidence="1" type="ORF">TcWFU_000191</name>
</gene>
<name>A0ABR4QN58_9CEST</name>
<dbReference type="Proteomes" id="UP001651158">
    <property type="component" value="Unassembled WGS sequence"/>
</dbReference>